<accession>A0AAW2EHN9</accession>
<keyword evidence="1" id="KW-1133">Transmembrane helix</keyword>
<feature type="transmembrane region" description="Helical" evidence="1">
    <location>
        <begin position="6"/>
        <end position="27"/>
    </location>
</feature>
<sequence>MQWCFLKVTNIFYVLFAMAAALFIIIIKNNNNNNNENNNVNVRVTRRMLRDTQNPFDIPENLFIHLYW</sequence>
<keyword evidence="3" id="KW-1185">Reference proteome</keyword>
<keyword evidence="1" id="KW-0472">Membrane</keyword>
<dbReference type="Proteomes" id="UP001430953">
    <property type="component" value="Unassembled WGS sequence"/>
</dbReference>
<gene>
    <name evidence="2" type="ORF">PUN28_018437</name>
</gene>
<dbReference type="EMBL" id="JADYXP020000023">
    <property type="protein sequence ID" value="KAL0101884.1"/>
    <property type="molecule type" value="Genomic_DNA"/>
</dbReference>
<evidence type="ECO:0000313" key="2">
    <source>
        <dbReference type="EMBL" id="KAL0101884.1"/>
    </source>
</evidence>
<reference evidence="2 3" key="1">
    <citation type="submission" date="2023-03" db="EMBL/GenBank/DDBJ databases">
        <title>High recombination rates correlate with genetic variation in Cardiocondyla obscurior ants.</title>
        <authorList>
            <person name="Errbii M."/>
        </authorList>
    </citation>
    <scope>NUCLEOTIDE SEQUENCE [LARGE SCALE GENOMIC DNA]</scope>
    <source>
        <strain evidence="2">Alpha-2009</strain>
        <tissue evidence="2">Whole body</tissue>
    </source>
</reference>
<organism evidence="2 3">
    <name type="scientific">Cardiocondyla obscurior</name>
    <dbReference type="NCBI Taxonomy" id="286306"/>
    <lineage>
        <taxon>Eukaryota</taxon>
        <taxon>Metazoa</taxon>
        <taxon>Ecdysozoa</taxon>
        <taxon>Arthropoda</taxon>
        <taxon>Hexapoda</taxon>
        <taxon>Insecta</taxon>
        <taxon>Pterygota</taxon>
        <taxon>Neoptera</taxon>
        <taxon>Endopterygota</taxon>
        <taxon>Hymenoptera</taxon>
        <taxon>Apocrita</taxon>
        <taxon>Aculeata</taxon>
        <taxon>Formicoidea</taxon>
        <taxon>Formicidae</taxon>
        <taxon>Myrmicinae</taxon>
        <taxon>Cardiocondyla</taxon>
    </lineage>
</organism>
<evidence type="ECO:0000313" key="3">
    <source>
        <dbReference type="Proteomes" id="UP001430953"/>
    </source>
</evidence>
<comment type="caution">
    <text evidence="2">The sequence shown here is derived from an EMBL/GenBank/DDBJ whole genome shotgun (WGS) entry which is preliminary data.</text>
</comment>
<proteinExistence type="predicted"/>
<evidence type="ECO:0000256" key="1">
    <source>
        <dbReference type="SAM" id="Phobius"/>
    </source>
</evidence>
<protein>
    <submittedName>
        <fullName evidence="2">Uncharacterized protein</fullName>
    </submittedName>
</protein>
<name>A0AAW2EHN9_9HYME</name>
<keyword evidence="1" id="KW-0812">Transmembrane</keyword>
<dbReference type="AlphaFoldDB" id="A0AAW2EHN9"/>